<dbReference type="AlphaFoldDB" id="A0A0D9XRD1"/>
<dbReference type="eggNOG" id="ENOG502QTQX">
    <property type="taxonomic scope" value="Eukaryota"/>
</dbReference>
<dbReference type="Gramene" id="LPERR11G08780.1">
    <property type="protein sequence ID" value="LPERR11G08780.1"/>
    <property type="gene ID" value="LPERR11G08780"/>
</dbReference>
<evidence type="ECO:0000256" key="1">
    <source>
        <dbReference type="ARBA" id="ARBA00022448"/>
    </source>
</evidence>
<keyword evidence="1" id="KW-0813">Transport</keyword>
<dbReference type="SMART" id="SM00743">
    <property type="entry name" value="Agenet"/>
    <property type="match status" value="2"/>
</dbReference>
<feature type="region of interest" description="Disordered" evidence="3">
    <location>
        <begin position="1"/>
        <end position="22"/>
    </location>
</feature>
<dbReference type="CDD" id="cd20406">
    <property type="entry name" value="Tudor_Agenet_AtDUF_rpt2_4"/>
    <property type="match status" value="1"/>
</dbReference>
<dbReference type="EnsemblPlants" id="LPERR11G08780.1">
    <property type="protein sequence ID" value="LPERR11G08780.1"/>
    <property type="gene ID" value="LPERR11G08780"/>
</dbReference>
<dbReference type="PANTHER" id="PTHR31917:SF147">
    <property type="entry name" value="AGENET DOMAIN-CONTAINING PROTEIN"/>
    <property type="match status" value="1"/>
</dbReference>
<name>A0A0D9XRD1_9ORYZ</name>
<accession>A0A0D9XRD1</accession>
<reference evidence="6" key="2">
    <citation type="submission" date="2013-12" db="EMBL/GenBank/DDBJ databases">
        <authorList>
            <person name="Yu Y."/>
            <person name="Lee S."/>
            <person name="de Baynast K."/>
            <person name="Wissotski M."/>
            <person name="Liu L."/>
            <person name="Talag J."/>
            <person name="Goicoechea J."/>
            <person name="Angelova A."/>
            <person name="Jetty R."/>
            <person name="Kudrna D."/>
            <person name="Golser W."/>
            <person name="Rivera L."/>
            <person name="Zhang J."/>
            <person name="Wing R."/>
        </authorList>
    </citation>
    <scope>NUCLEOTIDE SEQUENCE</scope>
</reference>
<proteinExistence type="predicted"/>
<dbReference type="Pfam" id="PF05266">
    <property type="entry name" value="DUF724"/>
    <property type="match status" value="2"/>
</dbReference>
<keyword evidence="2" id="KW-0341">Growth regulation</keyword>
<reference evidence="5" key="3">
    <citation type="submission" date="2015-04" db="UniProtKB">
        <authorList>
            <consortium name="EnsemblPlants"/>
        </authorList>
    </citation>
    <scope>IDENTIFICATION</scope>
</reference>
<dbReference type="PANTHER" id="PTHR31917">
    <property type="entry name" value="AGENET DOMAIN-CONTAINING PROTEIN-RELATED"/>
    <property type="match status" value="1"/>
</dbReference>
<dbReference type="Proteomes" id="UP000032180">
    <property type="component" value="Chromosome 11"/>
</dbReference>
<protein>
    <recommendedName>
        <fullName evidence="4">Agenet domain-containing protein</fullName>
    </recommendedName>
</protein>
<evidence type="ECO:0000256" key="3">
    <source>
        <dbReference type="SAM" id="MobiDB-lite"/>
    </source>
</evidence>
<dbReference type="Pfam" id="PF05641">
    <property type="entry name" value="Agenet"/>
    <property type="match status" value="1"/>
</dbReference>
<dbReference type="HOGENOM" id="CLU_479294_0_0_1"/>
<feature type="domain" description="Agenet" evidence="4">
    <location>
        <begin position="103"/>
        <end position="161"/>
    </location>
</feature>
<keyword evidence="6" id="KW-1185">Reference proteome</keyword>
<feature type="domain" description="Agenet" evidence="4">
    <location>
        <begin position="29"/>
        <end position="99"/>
    </location>
</feature>
<evidence type="ECO:0000256" key="2">
    <source>
        <dbReference type="ARBA" id="ARBA00022604"/>
    </source>
</evidence>
<sequence>MTRGRPRKRAKRAGAGKELQKREADPEVLLFAIGAEVEVAGDEPGFAGSFYEVTIEAHISGGGGGYVVVYSTLENDDGEVCAREDVRAASVRPRPPPTPPPPGGFPMHGLVDAFHNGGWWSGVVTGLPRRRLMVYTVAFPASLETFEFEETDLRPQVVFRRYRWVPAADVANKYRGEKTTEGINKISAISEEETKLIFNGEYTELPTNVIAGSGIPSEKNTVGCIDPTRLEDNQGPQESSIADIIKPSEIDNLCPEENLTLPETSEVENSGDVNLLSSDSSTDYQNRIINLEGCEIFAGTQDSCHPLIQKSHHAHVNIMAEQPSKSLPTVELPFVKTSPFWAPTEAMEIFNKIPQRPHFRQIWQEYPTFCEGKALGLMISFVHVAEGIERLNIHDNNSVFEEIMKLISLLEENGFNVMLLRSRLETLLRLKNSWSKIQDMLNQSEKEIAQEQINDEQLVTENSMLSMALRQHKLHAHLLRCIMHRAILKRMSIAVEKSSKIFTGTHKSCSVVQKSLHARDNIMADQPLKSLAMAELPFVKTYPFWAQIEAMEIFSKMPQQPHFHQVQEQ</sequence>
<organism evidence="5 6">
    <name type="scientific">Leersia perrieri</name>
    <dbReference type="NCBI Taxonomy" id="77586"/>
    <lineage>
        <taxon>Eukaryota</taxon>
        <taxon>Viridiplantae</taxon>
        <taxon>Streptophyta</taxon>
        <taxon>Embryophyta</taxon>
        <taxon>Tracheophyta</taxon>
        <taxon>Spermatophyta</taxon>
        <taxon>Magnoliopsida</taxon>
        <taxon>Liliopsida</taxon>
        <taxon>Poales</taxon>
        <taxon>Poaceae</taxon>
        <taxon>BOP clade</taxon>
        <taxon>Oryzoideae</taxon>
        <taxon>Oryzeae</taxon>
        <taxon>Oryzinae</taxon>
        <taxon>Leersia</taxon>
    </lineage>
</organism>
<dbReference type="STRING" id="77586.A0A0D9XRD1"/>
<reference evidence="5 6" key="1">
    <citation type="submission" date="2012-08" db="EMBL/GenBank/DDBJ databases">
        <title>Oryza genome evolution.</title>
        <authorList>
            <person name="Wing R.A."/>
        </authorList>
    </citation>
    <scope>NUCLEOTIDE SEQUENCE</scope>
</reference>
<evidence type="ECO:0000313" key="6">
    <source>
        <dbReference type="Proteomes" id="UP000032180"/>
    </source>
</evidence>
<dbReference type="InterPro" id="IPR007930">
    <property type="entry name" value="DUF724"/>
</dbReference>
<dbReference type="InterPro" id="IPR008395">
    <property type="entry name" value="Agenet-like_dom"/>
</dbReference>
<feature type="compositionally biased region" description="Basic residues" evidence="3">
    <location>
        <begin position="1"/>
        <end position="14"/>
    </location>
</feature>
<evidence type="ECO:0000259" key="4">
    <source>
        <dbReference type="SMART" id="SM00743"/>
    </source>
</evidence>
<evidence type="ECO:0000313" key="5">
    <source>
        <dbReference type="EnsemblPlants" id="LPERR11G08780.1"/>
    </source>
</evidence>
<dbReference type="InterPro" id="IPR014002">
    <property type="entry name" value="Agenet_dom_plant"/>
</dbReference>